<dbReference type="Pfam" id="PF00749">
    <property type="entry name" value="tRNA-synt_1c"/>
    <property type="match status" value="1"/>
</dbReference>
<dbReference type="PROSITE" id="PS00178">
    <property type="entry name" value="AA_TRNA_LIGASE_I"/>
    <property type="match status" value="1"/>
</dbReference>
<feature type="binding site" evidence="7">
    <location>
        <position position="246"/>
    </location>
    <ligand>
        <name>ATP</name>
        <dbReference type="ChEBI" id="CHEBI:30616"/>
    </ligand>
</feature>
<dbReference type="CDD" id="cd00808">
    <property type="entry name" value="GluRS_core"/>
    <property type="match status" value="1"/>
</dbReference>
<evidence type="ECO:0000313" key="11">
    <source>
        <dbReference type="Proteomes" id="UP000177626"/>
    </source>
</evidence>
<feature type="binding site" evidence="7">
    <location>
        <position position="101"/>
    </location>
    <ligand>
        <name>Zn(2+)</name>
        <dbReference type="ChEBI" id="CHEBI:29105"/>
    </ligand>
</feature>
<dbReference type="Proteomes" id="UP000177626">
    <property type="component" value="Unassembled WGS sequence"/>
</dbReference>
<dbReference type="GO" id="GO:0004818">
    <property type="term" value="F:glutamate-tRNA ligase activity"/>
    <property type="evidence" value="ECO:0007669"/>
    <property type="project" value="UniProtKB-UniRule"/>
</dbReference>
<sequence length="475" mass="54780">MHKVRTRFAPSPTGYLHIGGLRTALFSYLWAKKNQGEFLIRIEDTDQERLVPGADKQLIETLNQLGIKSNEEIKHQSNRLKLYQKATDKLIDHHFAYRCFCSPERLDQVRQEQQKNKQVPKYDRHCLDLSPEETDQKIKAGEKFVVRFKIPTNEIITAEDKVYGKISVHSKNLDDFVILKSNKFPTYHLASVVDDHDMRITHVIRGEEWMPSLPKHILLYNALDYAQPIFVHLPLLLNPDKSKLSKRQGDVAVEDYLNKGYIIEALINYVALLGWNPGNDKEFFLVDDLIKEFSLDKINKAGAVFDIKKLNWFNAEYIKKIIQQSDKRFNQLVDSAEKFLGKNAHQAKKVLLLFGSRIDSLSQLAQNSEFLFKLPDYPKEMLVFKKSDLTKTTEGLNLALGVLGKIHHSEWSQDKINTTIEDIMSKRKLNPGDIFWPLRVACSGLEKSPSPIELLEFLGKDEALLRIKQAINKLK</sequence>
<dbReference type="InterPro" id="IPR014729">
    <property type="entry name" value="Rossmann-like_a/b/a_fold"/>
</dbReference>
<feature type="binding site" evidence="7">
    <location>
        <position position="128"/>
    </location>
    <ligand>
        <name>Zn(2+)</name>
        <dbReference type="ChEBI" id="CHEBI:29105"/>
    </ligand>
</feature>
<evidence type="ECO:0000259" key="9">
    <source>
        <dbReference type="Pfam" id="PF19269"/>
    </source>
</evidence>
<dbReference type="InterPro" id="IPR033910">
    <property type="entry name" value="GluRS_core"/>
</dbReference>
<dbReference type="InterPro" id="IPR020058">
    <property type="entry name" value="Glu/Gln-tRNA-synth_Ib_cat-dom"/>
</dbReference>
<evidence type="ECO:0000256" key="4">
    <source>
        <dbReference type="ARBA" id="ARBA00022840"/>
    </source>
</evidence>
<comment type="caution">
    <text evidence="10">The sequence shown here is derived from an EMBL/GenBank/DDBJ whole genome shotgun (WGS) entry which is preliminary data.</text>
</comment>
<dbReference type="EMBL" id="MHKQ01000005">
    <property type="protein sequence ID" value="OGY94645.1"/>
    <property type="molecule type" value="Genomic_DNA"/>
</dbReference>
<organism evidence="10 11">
    <name type="scientific">Candidatus Komeilibacteria bacterium RIFOXYC1_FULL_37_11</name>
    <dbReference type="NCBI Taxonomy" id="1798555"/>
    <lineage>
        <taxon>Bacteria</taxon>
        <taxon>Candidatus Komeiliibacteriota</taxon>
    </lineage>
</organism>
<dbReference type="GO" id="GO:0006424">
    <property type="term" value="P:glutamyl-tRNA aminoacylation"/>
    <property type="evidence" value="ECO:0007669"/>
    <property type="project" value="UniProtKB-UniRule"/>
</dbReference>
<evidence type="ECO:0000256" key="2">
    <source>
        <dbReference type="ARBA" id="ARBA00022598"/>
    </source>
</evidence>
<dbReference type="NCBIfam" id="TIGR00464">
    <property type="entry name" value="gltX_bact"/>
    <property type="match status" value="1"/>
</dbReference>
<dbReference type="InterPro" id="IPR049940">
    <property type="entry name" value="GluQ/Sye"/>
</dbReference>
<feature type="domain" description="Aminoacyl-tRNA synthetase class I anticodon-binding" evidence="9">
    <location>
        <begin position="331"/>
        <end position="471"/>
    </location>
</feature>
<comment type="catalytic activity">
    <reaction evidence="7">
        <text>tRNA(Glu) + L-glutamate + ATP = L-glutamyl-tRNA(Glu) + AMP + diphosphate</text>
        <dbReference type="Rhea" id="RHEA:23540"/>
        <dbReference type="Rhea" id="RHEA-COMP:9663"/>
        <dbReference type="Rhea" id="RHEA-COMP:9680"/>
        <dbReference type="ChEBI" id="CHEBI:29985"/>
        <dbReference type="ChEBI" id="CHEBI:30616"/>
        <dbReference type="ChEBI" id="CHEBI:33019"/>
        <dbReference type="ChEBI" id="CHEBI:78442"/>
        <dbReference type="ChEBI" id="CHEBI:78520"/>
        <dbReference type="ChEBI" id="CHEBI:456215"/>
        <dbReference type="EC" id="6.1.1.17"/>
    </reaction>
</comment>
<dbReference type="PRINTS" id="PR00987">
    <property type="entry name" value="TRNASYNTHGLU"/>
</dbReference>
<gene>
    <name evidence="7" type="primary">gltX</name>
    <name evidence="10" type="ORF">A2406_02355</name>
</gene>
<keyword evidence="7" id="KW-0479">Metal-binding</keyword>
<keyword evidence="5 7" id="KW-0648">Protein biosynthesis</keyword>
<evidence type="ECO:0000256" key="1">
    <source>
        <dbReference type="ARBA" id="ARBA00007894"/>
    </source>
</evidence>
<dbReference type="AlphaFoldDB" id="A0A1G2BZQ0"/>
<dbReference type="GO" id="GO:0005737">
    <property type="term" value="C:cytoplasm"/>
    <property type="evidence" value="ECO:0007669"/>
    <property type="project" value="UniProtKB-SubCell"/>
</dbReference>
<feature type="domain" description="Glutamyl/glutaminyl-tRNA synthetase class Ib catalytic" evidence="8">
    <location>
        <begin position="3"/>
        <end position="312"/>
    </location>
</feature>
<feature type="binding site" evidence="7">
    <location>
        <position position="99"/>
    </location>
    <ligand>
        <name>Zn(2+)</name>
        <dbReference type="ChEBI" id="CHEBI:29105"/>
    </ligand>
</feature>
<feature type="short sequence motif" description="'KMSKS' region" evidence="7">
    <location>
        <begin position="243"/>
        <end position="247"/>
    </location>
</feature>
<comment type="similarity">
    <text evidence="1 7">Belongs to the class-I aminoacyl-tRNA synthetase family. Glutamate--tRNA ligase type 1 subfamily.</text>
</comment>
<reference evidence="10 11" key="1">
    <citation type="journal article" date="2016" name="Nat. Commun.">
        <title>Thousands of microbial genomes shed light on interconnected biogeochemical processes in an aquifer system.</title>
        <authorList>
            <person name="Anantharaman K."/>
            <person name="Brown C.T."/>
            <person name="Hug L.A."/>
            <person name="Sharon I."/>
            <person name="Castelle C.J."/>
            <person name="Probst A.J."/>
            <person name="Thomas B.C."/>
            <person name="Singh A."/>
            <person name="Wilkins M.J."/>
            <person name="Karaoz U."/>
            <person name="Brodie E.L."/>
            <person name="Williams K.H."/>
            <person name="Hubbard S.S."/>
            <person name="Banfield J.F."/>
        </authorList>
    </citation>
    <scope>NUCLEOTIDE SEQUENCE [LARGE SCALE GENOMIC DNA]</scope>
</reference>
<evidence type="ECO:0000313" key="10">
    <source>
        <dbReference type="EMBL" id="OGY94645.1"/>
    </source>
</evidence>
<dbReference type="Gene3D" id="1.10.10.350">
    <property type="match status" value="1"/>
</dbReference>
<dbReference type="InterPro" id="IPR000924">
    <property type="entry name" value="Glu/Gln-tRNA-synth"/>
</dbReference>
<dbReference type="HAMAP" id="MF_00022">
    <property type="entry name" value="Glu_tRNA_synth_type1"/>
    <property type="match status" value="1"/>
</dbReference>
<dbReference type="InterPro" id="IPR001412">
    <property type="entry name" value="aa-tRNA-synth_I_CS"/>
</dbReference>
<feature type="short sequence motif" description="'HIGH' region" evidence="7">
    <location>
        <begin position="10"/>
        <end position="20"/>
    </location>
</feature>
<dbReference type="PANTHER" id="PTHR43311:SF2">
    <property type="entry name" value="GLUTAMATE--TRNA LIGASE, MITOCHONDRIAL-RELATED"/>
    <property type="match status" value="1"/>
</dbReference>
<dbReference type="GO" id="GO:0000049">
    <property type="term" value="F:tRNA binding"/>
    <property type="evidence" value="ECO:0007669"/>
    <property type="project" value="InterPro"/>
</dbReference>
<proteinExistence type="inferred from homology"/>
<evidence type="ECO:0000256" key="6">
    <source>
        <dbReference type="ARBA" id="ARBA00023146"/>
    </source>
</evidence>
<dbReference type="SUPFAM" id="SSF48163">
    <property type="entry name" value="An anticodon-binding domain of class I aminoacyl-tRNA synthetases"/>
    <property type="match status" value="1"/>
</dbReference>
<keyword evidence="3 7" id="KW-0547">Nucleotide-binding</keyword>
<keyword evidence="4 7" id="KW-0067">ATP-binding</keyword>
<evidence type="ECO:0000259" key="8">
    <source>
        <dbReference type="Pfam" id="PF00749"/>
    </source>
</evidence>
<dbReference type="Pfam" id="PF19269">
    <property type="entry name" value="Anticodon_2"/>
    <property type="match status" value="1"/>
</dbReference>
<dbReference type="InterPro" id="IPR020751">
    <property type="entry name" value="aa-tRNA-synth_I_codon-bd_sub2"/>
</dbReference>
<comment type="subunit">
    <text evidence="7">Monomer.</text>
</comment>
<feature type="binding site" evidence="7">
    <location>
        <position position="126"/>
    </location>
    <ligand>
        <name>Zn(2+)</name>
        <dbReference type="ChEBI" id="CHEBI:29105"/>
    </ligand>
</feature>
<dbReference type="InterPro" id="IPR004527">
    <property type="entry name" value="Glu-tRNA-ligase_bac/mito"/>
</dbReference>
<evidence type="ECO:0000256" key="3">
    <source>
        <dbReference type="ARBA" id="ARBA00022741"/>
    </source>
</evidence>
<comment type="subcellular location">
    <subcellularLocation>
        <location evidence="7">Cytoplasm</location>
    </subcellularLocation>
</comment>
<keyword evidence="7" id="KW-0862">Zinc</keyword>
<dbReference type="InterPro" id="IPR045462">
    <property type="entry name" value="aa-tRNA-synth_I_cd-bd"/>
</dbReference>
<name>A0A1G2BZQ0_9BACT</name>
<evidence type="ECO:0000256" key="7">
    <source>
        <dbReference type="HAMAP-Rule" id="MF_00022"/>
    </source>
</evidence>
<dbReference type="InterPro" id="IPR008925">
    <property type="entry name" value="aa_tRNA-synth_I_cd-bd_sf"/>
</dbReference>
<protein>
    <recommendedName>
        <fullName evidence="7">Glutamate--tRNA ligase</fullName>
        <ecNumber evidence="7">6.1.1.17</ecNumber>
    </recommendedName>
    <alternativeName>
        <fullName evidence="7">Glutamyl-tRNA synthetase</fullName>
        <shortName evidence="7">GluRS</shortName>
    </alternativeName>
</protein>
<dbReference type="GO" id="GO:0008270">
    <property type="term" value="F:zinc ion binding"/>
    <property type="evidence" value="ECO:0007669"/>
    <property type="project" value="UniProtKB-UniRule"/>
</dbReference>
<dbReference type="SUPFAM" id="SSF52374">
    <property type="entry name" value="Nucleotidylyl transferase"/>
    <property type="match status" value="1"/>
</dbReference>
<keyword evidence="2 7" id="KW-0436">Ligase</keyword>
<keyword evidence="6 7" id="KW-0030">Aminoacyl-tRNA synthetase</keyword>
<dbReference type="EC" id="6.1.1.17" evidence="7"/>
<dbReference type="Gene3D" id="3.40.50.620">
    <property type="entry name" value="HUPs"/>
    <property type="match status" value="1"/>
</dbReference>
<dbReference type="FunFam" id="3.40.50.620:FF:000045">
    <property type="entry name" value="Glutamate--tRNA ligase, mitochondrial"/>
    <property type="match status" value="1"/>
</dbReference>
<keyword evidence="7" id="KW-0963">Cytoplasm</keyword>
<dbReference type="PANTHER" id="PTHR43311">
    <property type="entry name" value="GLUTAMATE--TRNA LIGASE"/>
    <property type="match status" value="1"/>
</dbReference>
<dbReference type="GO" id="GO:0005524">
    <property type="term" value="F:ATP binding"/>
    <property type="evidence" value="ECO:0007669"/>
    <property type="project" value="UniProtKB-UniRule"/>
</dbReference>
<comment type="cofactor">
    <cofactor evidence="7">
        <name>Zn(2+)</name>
        <dbReference type="ChEBI" id="CHEBI:29105"/>
    </cofactor>
    <text evidence="7">Binds 1 zinc ion per subunit.</text>
</comment>
<evidence type="ECO:0000256" key="5">
    <source>
        <dbReference type="ARBA" id="ARBA00022917"/>
    </source>
</evidence>
<comment type="function">
    <text evidence="7">Catalyzes the attachment of glutamate to tRNA(Glu) in a two-step reaction: glutamate is first activated by ATP to form Glu-AMP and then transferred to the acceptor end of tRNA(Glu).</text>
</comment>
<accession>A0A1G2BZQ0</accession>